<dbReference type="InterPro" id="IPR036291">
    <property type="entry name" value="NAD(P)-bd_dom_sf"/>
</dbReference>
<keyword evidence="6" id="KW-0560">Oxidoreductase</keyword>
<dbReference type="PANTHER" id="PTHR42940">
    <property type="entry name" value="ALCOHOL DEHYDROGENASE 1-RELATED"/>
    <property type="match status" value="1"/>
</dbReference>
<dbReference type="Pfam" id="PF08240">
    <property type="entry name" value="ADH_N"/>
    <property type="match status" value="1"/>
</dbReference>
<comment type="caution">
    <text evidence="8">The sequence shown here is derived from an EMBL/GenBank/DDBJ whole genome shotgun (WGS) entry which is preliminary data.</text>
</comment>
<protein>
    <recommendedName>
        <fullName evidence="3">alcohol dehydrogenase</fullName>
        <ecNumber evidence="3">1.1.1.1</ecNumber>
    </recommendedName>
</protein>
<comment type="cofactor">
    <cofactor evidence="1">
        <name>Zn(2+)</name>
        <dbReference type="ChEBI" id="CHEBI:29105"/>
    </cofactor>
</comment>
<keyword evidence="4" id="KW-0479">Metal-binding</keyword>
<dbReference type="InterPro" id="IPR002364">
    <property type="entry name" value="Quin_OxRdtase/zeta-crystal_CS"/>
</dbReference>
<reference evidence="8" key="1">
    <citation type="journal article" date="2014" name="Int. J. Syst. Evol. Microbiol.">
        <title>Complete genome sequence of Corynebacterium casei LMG S-19264T (=DSM 44701T), isolated from a smear-ripened cheese.</title>
        <authorList>
            <consortium name="US DOE Joint Genome Institute (JGI-PGF)"/>
            <person name="Walter F."/>
            <person name="Albersmeier A."/>
            <person name="Kalinowski J."/>
            <person name="Ruckert C."/>
        </authorList>
    </citation>
    <scope>NUCLEOTIDE SEQUENCE</scope>
    <source>
        <strain evidence="8">CCM 7897</strain>
    </source>
</reference>
<dbReference type="PANTHER" id="PTHR42940:SF8">
    <property type="entry name" value="VACUOLAR PROTEIN SORTING-ASSOCIATED PROTEIN 11"/>
    <property type="match status" value="1"/>
</dbReference>
<accession>A0A917C922</accession>
<dbReference type="PROSITE" id="PS01162">
    <property type="entry name" value="QOR_ZETA_CRYSTAL"/>
    <property type="match status" value="1"/>
</dbReference>
<keyword evidence="5" id="KW-0862">Zinc</keyword>
<dbReference type="InterPro" id="IPR020843">
    <property type="entry name" value="ER"/>
</dbReference>
<comment type="similarity">
    <text evidence="2">Belongs to the zinc-containing alcohol dehydrogenase family.</text>
</comment>
<dbReference type="Proteomes" id="UP000606044">
    <property type="component" value="Unassembled WGS sequence"/>
</dbReference>
<proteinExistence type="inferred from homology"/>
<gene>
    <name evidence="8" type="ORF">GCM10007301_41580</name>
</gene>
<name>A0A917C922_9HYPH</name>
<sequence length="345" mass="36272">MPLMNAVVFPAFGPPNVFRAVRVDRPTPGPDEALVRIHAAGICYHDVLSRGGRIPRDTPGQILGHEISGVVEEVGANGPASRIGERVVIYQRIYCGQCPNCLGGRQDLCRNSRVLGEHGGGGYAEYCCVPLRNLVPVPDALDLDSATLAVCPVGTSIRALVGVAEGKVGDTVLVTGAGGGLGLHQIQLARALNMRVIAVTSSPGKEEAIRAAGAHVVIVSPDGAFSGEVWRQTGKEGVNIVLENVVSTTLGESLRACASRASVVILGNVEARPVSLDPGLVIGRRLRISGSGNATYADVRMALHLMATGAIKPIVHAFLPFREVGEGHRLMESRETTGRVLLKGW</sequence>
<evidence type="ECO:0000256" key="5">
    <source>
        <dbReference type="ARBA" id="ARBA00022833"/>
    </source>
</evidence>
<evidence type="ECO:0000313" key="9">
    <source>
        <dbReference type="Proteomes" id="UP000606044"/>
    </source>
</evidence>
<evidence type="ECO:0000259" key="7">
    <source>
        <dbReference type="SMART" id="SM00829"/>
    </source>
</evidence>
<dbReference type="GO" id="GO:0005737">
    <property type="term" value="C:cytoplasm"/>
    <property type="evidence" value="ECO:0007669"/>
    <property type="project" value="TreeGrafter"/>
</dbReference>
<evidence type="ECO:0000256" key="1">
    <source>
        <dbReference type="ARBA" id="ARBA00001947"/>
    </source>
</evidence>
<dbReference type="InterPro" id="IPR013149">
    <property type="entry name" value="ADH-like_C"/>
</dbReference>
<dbReference type="EC" id="1.1.1.1" evidence="3"/>
<evidence type="ECO:0000313" key="8">
    <source>
        <dbReference type="EMBL" id="GGF77312.1"/>
    </source>
</evidence>
<evidence type="ECO:0000256" key="2">
    <source>
        <dbReference type="ARBA" id="ARBA00008072"/>
    </source>
</evidence>
<dbReference type="SUPFAM" id="SSF51735">
    <property type="entry name" value="NAD(P)-binding Rossmann-fold domains"/>
    <property type="match status" value="1"/>
</dbReference>
<reference evidence="8" key="2">
    <citation type="submission" date="2020-09" db="EMBL/GenBank/DDBJ databases">
        <authorList>
            <person name="Sun Q."/>
            <person name="Sedlacek I."/>
        </authorList>
    </citation>
    <scope>NUCLEOTIDE SEQUENCE</scope>
    <source>
        <strain evidence="8">CCM 7897</strain>
    </source>
</reference>
<dbReference type="Pfam" id="PF00107">
    <property type="entry name" value="ADH_zinc_N"/>
    <property type="match status" value="1"/>
</dbReference>
<dbReference type="InterPro" id="IPR013154">
    <property type="entry name" value="ADH-like_N"/>
</dbReference>
<evidence type="ECO:0000256" key="6">
    <source>
        <dbReference type="ARBA" id="ARBA00023002"/>
    </source>
</evidence>
<dbReference type="SUPFAM" id="SSF50129">
    <property type="entry name" value="GroES-like"/>
    <property type="match status" value="1"/>
</dbReference>
<dbReference type="EMBL" id="BMCT01000007">
    <property type="protein sequence ID" value="GGF77312.1"/>
    <property type="molecule type" value="Genomic_DNA"/>
</dbReference>
<dbReference type="SMART" id="SM00829">
    <property type="entry name" value="PKS_ER"/>
    <property type="match status" value="1"/>
</dbReference>
<evidence type="ECO:0000256" key="3">
    <source>
        <dbReference type="ARBA" id="ARBA00013190"/>
    </source>
</evidence>
<feature type="domain" description="Enoyl reductase (ER)" evidence="7">
    <location>
        <begin position="13"/>
        <end position="342"/>
    </location>
</feature>
<dbReference type="AlphaFoldDB" id="A0A917C922"/>
<dbReference type="InterPro" id="IPR011032">
    <property type="entry name" value="GroES-like_sf"/>
</dbReference>
<dbReference type="Gene3D" id="3.90.180.10">
    <property type="entry name" value="Medium-chain alcohol dehydrogenases, catalytic domain"/>
    <property type="match status" value="1"/>
</dbReference>
<keyword evidence="9" id="KW-1185">Reference proteome</keyword>
<dbReference type="GO" id="GO:0004022">
    <property type="term" value="F:alcohol dehydrogenase (NAD+) activity"/>
    <property type="evidence" value="ECO:0007669"/>
    <property type="project" value="UniProtKB-EC"/>
</dbReference>
<dbReference type="GO" id="GO:0008270">
    <property type="term" value="F:zinc ion binding"/>
    <property type="evidence" value="ECO:0007669"/>
    <property type="project" value="InterPro"/>
</dbReference>
<evidence type="ECO:0000256" key="4">
    <source>
        <dbReference type="ARBA" id="ARBA00022723"/>
    </source>
</evidence>
<organism evidence="8 9">
    <name type="scientific">Azorhizobium oxalatiphilum</name>
    <dbReference type="NCBI Taxonomy" id="980631"/>
    <lineage>
        <taxon>Bacteria</taxon>
        <taxon>Pseudomonadati</taxon>
        <taxon>Pseudomonadota</taxon>
        <taxon>Alphaproteobacteria</taxon>
        <taxon>Hyphomicrobiales</taxon>
        <taxon>Xanthobacteraceae</taxon>
        <taxon>Azorhizobium</taxon>
    </lineage>
</organism>